<proteinExistence type="predicted"/>
<name>A0ABW8NMQ5_9GAMM</name>
<protein>
    <submittedName>
        <fullName evidence="2">Uncharacterized protein</fullName>
    </submittedName>
</protein>
<dbReference type="Proteomes" id="UP001620597">
    <property type="component" value="Unassembled WGS sequence"/>
</dbReference>
<evidence type="ECO:0000313" key="3">
    <source>
        <dbReference type="Proteomes" id="UP001620597"/>
    </source>
</evidence>
<evidence type="ECO:0000256" key="1">
    <source>
        <dbReference type="SAM" id="MobiDB-lite"/>
    </source>
</evidence>
<gene>
    <name evidence="2" type="ORF">WG929_17560</name>
</gene>
<evidence type="ECO:0000313" key="2">
    <source>
        <dbReference type="EMBL" id="MFK4754223.1"/>
    </source>
</evidence>
<dbReference type="EMBL" id="JBBKTX010000026">
    <property type="protein sequence ID" value="MFK4754223.1"/>
    <property type="molecule type" value="Genomic_DNA"/>
</dbReference>
<feature type="compositionally biased region" description="Basic and acidic residues" evidence="1">
    <location>
        <begin position="50"/>
        <end position="62"/>
    </location>
</feature>
<accession>A0ABW8NMQ5</accession>
<feature type="compositionally biased region" description="Low complexity" evidence="1">
    <location>
        <begin position="35"/>
        <end position="49"/>
    </location>
</feature>
<comment type="caution">
    <text evidence="2">The sequence shown here is derived from an EMBL/GenBank/DDBJ whole genome shotgun (WGS) entry which is preliminary data.</text>
</comment>
<dbReference type="RefSeq" id="WP_416207145.1">
    <property type="nucleotide sequence ID" value="NZ_JBBKTX010000026.1"/>
</dbReference>
<feature type="region of interest" description="Disordered" evidence="1">
    <location>
        <begin position="35"/>
        <end position="69"/>
    </location>
</feature>
<keyword evidence="3" id="KW-1185">Reference proteome</keyword>
<reference evidence="2 3" key="1">
    <citation type="submission" date="2024-03" db="EMBL/GenBank/DDBJ databases">
        <title>High-quality draft genome sequence of Oceanobacter sp. wDCs-4.</title>
        <authorList>
            <person name="Dong C."/>
        </authorList>
    </citation>
    <scope>NUCLEOTIDE SEQUENCE [LARGE SCALE GENOMIC DNA]</scope>
    <source>
        <strain evidence="3">wDCs-4</strain>
    </source>
</reference>
<sequence length="69" mass="7438">MKVFATKFLEAPSNDEISQGVWNWIPANPDAQKIYGSGASTSTAQSTYAAEKDDRSDSDRPNEGMLVAA</sequence>
<organism evidence="2 3">
    <name type="scientific">Oceanobacter antarcticus</name>
    <dbReference type="NCBI Taxonomy" id="3133425"/>
    <lineage>
        <taxon>Bacteria</taxon>
        <taxon>Pseudomonadati</taxon>
        <taxon>Pseudomonadota</taxon>
        <taxon>Gammaproteobacteria</taxon>
        <taxon>Oceanospirillales</taxon>
        <taxon>Oceanospirillaceae</taxon>
        <taxon>Oceanobacter</taxon>
    </lineage>
</organism>